<keyword evidence="5 9" id="KW-0963">Cytoplasm</keyword>
<dbReference type="OrthoDB" id="16120at2759"/>
<dbReference type="GO" id="GO:0000159">
    <property type="term" value="C:protein phosphatase type 2A complex"/>
    <property type="evidence" value="ECO:0007669"/>
    <property type="project" value="EnsemblFungi"/>
</dbReference>
<dbReference type="PANTHER" id="PTHR10012">
    <property type="entry name" value="SERINE/THREONINE-PROTEIN PHOSPHATASE 2A REGULATORY SUBUNIT B"/>
    <property type="match status" value="1"/>
</dbReference>
<comment type="catalytic activity">
    <reaction evidence="1 9">
        <text>[protein]-peptidylproline (omega=180) = [protein]-peptidylproline (omega=0)</text>
        <dbReference type="Rhea" id="RHEA:16237"/>
        <dbReference type="Rhea" id="RHEA-COMP:10747"/>
        <dbReference type="Rhea" id="RHEA-COMP:10748"/>
        <dbReference type="ChEBI" id="CHEBI:83833"/>
        <dbReference type="ChEBI" id="CHEBI:83834"/>
        <dbReference type="EC" id="5.2.1.8"/>
    </reaction>
</comment>
<evidence type="ECO:0000256" key="10">
    <source>
        <dbReference type="SAM" id="MobiDB-lite"/>
    </source>
</evidence>
<dbReference type="eggNOG" id="KOG2867">
    <property type="taxonomic scope" value="Eukaryota"/>
</dbReference>
<dbReference type="InterPro" id="IPR043170">
    <property type="entry name" value="PTPA_C_lid"/>
</dbReference>
<dbReference type="STRING" id="1071382.H2AU16"/>
<comment type="function">
    <text evidence="9">PPIases accelerate the folding of proteins. It catalyzes the cis-trans isomerization of proline imidic peptide bonds in oligopeptides.</text>
</comment>
<dbReference type="KEGG" id="kaf:KAFR_0D02190"/>
<dbReference type="GO" id="GO:0003755">
    <property type="term" value="F:peptidyl-prolyl cis-trans isomerase activity"/>
    <property type="evidence" value="ECO:0007669"/>
    <property type="project" value="UniProtKB-KW"/>
</dbReference>
<evidence type="ECO:0000256" key="2">
    <source>
        <dbReference type="ARBA" id="ARBA00004123"/>
    </source>
</evidence>
<dbReference type="GO" id="GO:0000785">
    <property type="term" value="C:chromatin"/>
    <property type="evidence" value="ECO:0007669"/>
    <property type="project" value="EnsemblFungi"/>
</dbReference>
<evidence type="ECO:0000256" key="3">
    <source>
        <dbReference type="ARBA" id="ARBA00004496"/>
    </source>
</evidence>
<keyword evidence="12" id="KW-1185">Reference proteome</keyword>
<evidence type="ECO:0000256" key="1">
    <source>
        <dbReference type="ARBA" id="ARBA00000971"/>
    </source>
</evidence>
<dbReference type="CDD" id="cd04087">
    <property type="entry name" value="PTPA"/>
    <property type="match status" value="1"/>
</dbReference>
<evidence type="ECO:0000256" key="4">
    <source>
        <dbReference type="ARBA" id="ARBA00011019"/>
    </source>
</evidence>
<dbReference type="GO" id="GO:0005737">
    <property type="term" value="C:cytoplasm"/>
    <property type="evidence" value="ECO:0007669"/>
    <property type="project" value="UniProtKB-SubCell"/>
</dbReference>
<dbReference type="HOGENOM" id="CLU_030733_2_1_1"/>
<dbReference type="GeneID" id="13885824"/>
<dbReference type="GO" id="GO:0006357">
    <property type="term" value="P:regulation of transcription by RNA polymerase II"/>
    <property type="evidence" value="ECO:0007669"/>
    <property type="project" value="EnsemblFungi"/>
</dbReference>
<dbReference type="Proteomes" id="UP000005220">
    <property type="component" value="Chromosome 4"/>
</dbReference>
<dbReference type="PIRSF" id="PIRSF016325">
    <property type="entry name" value="Phstyr_phstse_ac"/>
    <property type="match status" value="1"/>
</dbReference>
<organism evidence="11 12">
    <name type="scientific">Kazachstania africana (strain ATCC 22294 / BCRC 22015 / CBS 2517 / CECT 1963 / NBRC 1671 / NRRL Y-8276)</name>
    <name type="common">Yeast</name>
    <name type="synonym">Kluyveromyces africanus</name>
    <dbReference type="NCBI Taxonomy" id="1071382"/>
    <lineage>
        <taxon>Eukaryota</taxon>
        <taxon>Fungi</taxon>
        <taxon>Dikarya</taxon>
        <taxon>Ascomycota</taxon>
        <taxon>Saccharomycotina</taxon>
        <taxon>Saccharomycetes</taxon>
        <taxon>Saccharomycetales</taxon>
        <taxon>Saccharomycetaceae</taxon>
        <taxon>Kazachstania</taxon>
    </lineage>
</organism>
<proteinExistence type="inferred from homology"/>
<evidence type="ECO:0000256" key="5">
    <source>
        <dbReference type="ARBA" id="ARBA00022490"/>
    </source>
</evidence>
<dbReference type="InterPro" id="IPR037218">
    <property type="entry name" value="PTPA_sf"/>
</dbReference>
<dbReference type="EC" id="5.2.1.8" evidence="9"/>
<dbReference type="RefSeq" id="XP_003957001.1">
    <property type="nucleotide sequence ID" value="XM_003956952.1"/>
</dbReference>
<keyword evidence="7 9" id="KW-0413">Isomerase</keyword>
<dbReference type="Gene3D" id="1.20.120.1150">
    <property type="match status" value="1"/>
</dbReference>
<keyword evidence="6 9" id="KW-0697">Rotamase</keyword>
<evidence type="ECO:0000313" key="11">
    <source>
        <dbReference type="EMBL" id="CCF57866.1"/>
    </source>
</evidence>
<dbReference type="GO" id="GO:0000082">
    <property type="term" value="P:G1/S transition of mitotic cell cycle"/>
    <property type="evidence" value="ECO:0007669"/>
    <property type="project" value="EnsemblFungi"/>
</dbReference>
<dbReference type="FunCoup" id="H2AU16">
    <property type="interactions" value="125"/>
</dbReference>
<dbReference type="GO" id="GO:0006914">
    <property type="term" value="P:autophagy"/>
    <property type="evidence" value="ECO:0007669"/>
    <property type="project" value="EnsemblFungi"/>
</dbReference>
<dbReference type="GO" id="GO:0008160">
    <property type="term" value="F:protein tyrosine phosphatase activator activity"/>
    <property type="evidence" value="ECO:0007669"/>
    <property type="project" value="TreeGrafter"/>
</dbReference>
<dbReference type="AlphaFoldDB" id="H2AU16"/>
<dbReference type="SUPFAM" id="SSF140984">
    <property type="entry name" value="PTPA-like"/>
    <property type="match status" value="1"/>
</dbReference>
<evidence type="ECO:0000256" key="6">
    <source>
        <dbReference type="ARBA" id="ARBA00023110"/>
    </source>
</evidence>
<feature type="region of interest" description="Disordered" evidence="10">
    <location>
        <begin position="367"/>
        <end position="426"/>
    </location>
</feature>
<name>H2AU16_KAZAF</name>
<dbReference type="EMBL" id="HE650824">
    <property type="protein sequence ID" value="CCF57866.1"/>
    <property type="molecule type" value="Genomic_DNA"/>
</dbReference>
<dbReference type="Pfam" id="PF03095">
    <property type="entry name" value="PTPA"/>
    <property type="match status" value="1"/>
</dbReference>
<keyword evidence="8" id="KW-0539">Nucleus</keyword>
<evidence type="ECO:0000313" key="12">
    <source>
        <dbReference type="Proteomes" id="UP000005220"/>
    </source>
</evidence>
<dbReference type="GO" id="GO:0005634">
    <property type="term" value="C:nucleus"/>
    <property type="evidence" value="ECO:0007669"/>
    <property type="project" value="UniProtKB-SubCell"/>
</dbReference>
<dbReference type="PANTHER" id="PTHR10012:SF3">
    <property type="entry name" value="SERINE_THREONINE-PROTEIN PHOSPHATASE 2A ACTIVATOR 1"/>
    <property type="match status" value="1"/>
</dbReference>
<reference evidence="11 12" key="1">
    <citation type="journal article" date="2011" name="Proc. Natl. Acad. Sci. U.S.A.">
        <title>Evolutionary erosion of yeast sex chromosomes by mating-type switching accidents.</title>
        <authorList>
            <person name="Gordon J.L."/>
            <person name="Armisen D."/>
            <person name="Proux-Wera E."/>
            <person name="Oheigeartaigh S.S."/>
            <person name="Byrne K.P."/>
            <person name="Wolfe K.H."/>
        </authorList>
    </citation>
    <scope>NUCLEOTIDE SEQUENCE [LARGE SCALE GENOMIC DNA]</scope>
    <source>
        <strain evidence="12">ATCC 22294 / BCRC 22015 / CBS 2517 / CECT 1963 / NBRC 1671 / NRRL Y-8276</strain>
    </source>
</reference>
<sequence>MNLPNDQPVVDPFASKFSIPAKRIFDSQTTQYFQHSVANYRLKYFTNKYINLVRGVPLPVSRNITMTITRYILDLLDKCSQFIDETPPLIEPRRFGNLSCRTWHDKINSYLPGELKTIIDNFSTIENENMFNELNYYLLNSFGSKTRLDYGTGHELSFLAFISCIDMIRMLQDMTADDFLLIWQSYYNLTRKLILTYTLEPAGSHGVWGLDDHFHLAYIFGSSQLISDISHLAPKDILKKDVVAEHKENNLYCQAINFIFTVKKGPFNEHSPILYDISKNVKSWSKVLKGLLKMYNDEVLNKFPVVQHFWFGDGFFPWKDNNSGKDLPVFEHSEGESPNPAIMTMMPSSTETMASFNLARSSKSPIMNPNYKMSMHRPPSLSKNSREMKPPSTNVINSYLSRPHSQSSNQNRNTSGSDTNNILHRT</sequence>
<gene>
    <name evidence="11" type="primary">KAFR0D02190</name>
    <name evidence="11" type="ORF">KAFR_0D02190</name>
</gene>
<evidence type="ECO:0000256" key="7">
    <source>
        <dbReference type="ARBA" id="ARBA00023235"/>
    </source>
</evidence>
<dbReference type="GO" id="GO:0006281">
    <property type="term" value="P:DNA repair"/>
    <property type="evidence" value="ECO:0007669"/>
    <property type="project" value="EnsemblFungi"/>
</dbReference>
<dbReference type="FunFam" id="1.20.120.1150:FF:000002">
    <property type="entry name" value="Serine/threonine-protein phosphatase 2A activator"/>
    <property type="match status" value="1"/>
</dbReference>
<dbReference type="GO" id="GO:0007052">
    <property type="term" value="P:mitotic spindle organization"/>
    <property type="evidence" value="ECO:0007669"/>
    <property type="project" value="EnsemblFungi"/>
</dbReference>
<accession>H2AU16</accession>
<evidence type="ECO:0000256" key="9">
    <source>
        <dbReference type="RuleBase" id="RU361210"/>
    </source>
</evidence>
<dbReference type="InterPro" id="IPR004327">
    <property type="entry name" value="Phstyr_phstse_ac"/>
</dbReference>
<evidence type="ECO:0000256" key="8">
    <source>
        <dbReference type="ARBA" id="ARBA00023242"/>
    </source>
</evidence>
<comment type="subcellular location">
    <subcellularLocation>
        <location evidence="3 9">Cytoplasm</location>
    </subcellularLocation>
    <subcellularLocation>
        <location evidence="2">Nucleus</location>
    </subcellularLocation>
</comment>
<feature type="compositionally biased region" description="Polar residues" evidence="10">
    <location>
        <begin position="391"/>
        <end position="426"/>
    </location>
</feature>
<protein>
    <recommendedName>
        <fullName evidence="9">Serine/threonine-protein phosphatase 2A activator</fullName>
        <ecNumber evidence="9">5.2.1.8</ecNumber>
    </recommendedName>
    <alternativeName>
        <fullName evidence="9">Phosphotyrosyl phosphatase activator</fullName>
    </alternativeName>
</protein>
<dbReference type="InParanoid" id="H2AU16"/>
<comment type="similarity">
    <text evidence="4 9">Belongs to the PTPA-type PPIase family.</text>
</comment>